<evidence type="ECO:0000313" key="1">
    <source>
        <dbReference type="EMBL" id="TQV79443.1"/>
    </source>
</evidence>
<accession>A0A545TQD8</accession>
<keyword evidence="2" id="KW-1185">Reference proteome</keyword>
<dbReference type="RefSeq" id="WP_142904333.1">
    <property type="nucleotide sequence ID" value="NZ_ML660092.1"/>
</dbReference>
<dbReference type="AlphaFoldDB" id="A0A545TQD8"/>
<evidence type="ECO:0000313" key="2">
    <source>
        <dbReference type="Proteomes" id="UP000319732"/>
    </source>
</evidence>
<organism evidence="1 2">
    <name type="scientific">Exilibacterium tricleocarpae</name>
    <dbReference type="NCBI Taxonomy" id="2591008"/>
    <lineage>
        <taxon>Bacteria</taxon>
        <taxon>Pseudomonadati</taxon>
        <taxon>Pseudomonadota</taxon>
        <taxon>Gammaproteobacteria</taxon>
        <taxon>Cellvibrionales</taxon>
        <taxon>Cellvibrionaceae</taxon>
        <taxon>Exilibacterium</taxon>
    </lineage>
</organism>
<gene>
    <name evidence="1" type="ORF">FKG94_11275</name>
</gene>
<protein>
    <submittedName>
        <fullName evidence="1">Uncharacterized protein</fullName>
    </submittedName>
</protein>
<dbReference type="Proteomes" id="UP000319732">
    <property type="component" value="Unassembled WGS sequence"/>
</dbReference>
<reference evidence="1 2" key="1">
    <citation type="submission" date="2019-06" db="EMBL/GenBank/DDBJ databases">
        <title>Whole genome sequence for Cellvibrionaceae sp. R142.</title>
        <authorList>
            <person name="Wang G."/>
        </authorList>
    </citation>
    <scope>NUCLEOTIDE SEQUENCE [LARGE SCALE GENOMIC DNA]</scope>
    <source>
        <strain evidence="1 2">R142</strain>
    </source>
</reference>
<name>A0A545TQD8_9GAMM</name>
<sequence>MKTQKNNGFPVFITQLLCFADLSHSSRLYPSSPAVVPRDILEPLEANTYSKPYGGQEDLDISDTVDRLRQEPISLSGRLHEIEPAWKAYLSAQADYAQLPENNGNERMATITQRVQDCSNTIDKLKQTQRTWSKYRADEPLGYALFVWLSPVRRKRERLALLFTHASRLP</sequence>
<dbReference type="OrthoDB" id="9757917at2"/>
<dbReference type="EMBL" id="VHSG01000011">
    <property type="protein sequence ID" value="TQV79443.1"/>
    <property type="molecule type" value="Genomic_DNA"/>
</dbReference>
<proteinExistence type="predicted"/>
<comment type="caution">
    <text evidence="1">The sequence shown here is derived from an EMBL/GenBank/DDBJ whole genome shotgun (WGS) entry which is preliminary data.</text>
</comment>